<sequence length="183" mass="21739">MMIERIRREHGYMARLLMILKTKLELLQKERAINYSLVAEVVHYLMNHSDKVHHPKEDIIYRHYLKHYGKQQAIEDLELEHQLLAEKTADFLDVVEMILQDAVVPQQVFIDQLAAFIEAQRKHMEYEEKVILPIIVGAFSVQDWRSVEELWQQPEDDPVFGDTIADQYRQLAIRVRQSEQECV</sequence>
<gene>
    <name evidence="2" type="ORF">VFDL14_09435</name>
</gene>
<dbReference type="PANTHER" id="PTHR39966:SF1">
    <property type="entry name" value="HEMERYTHRIN-LIKE DOMAIN-CONTAINING PROTEIN"/>
    <property type="match status" value="1"/>
</dbReference>
<keyword evidence="3" id="KW-1185">Reference proteome</keyword>
<dbReference type="OrthoDB" id="7349010at2"/>
<evidence type="ECO:0000259" key="1">
    <source>
        <dbReference type="Pfam" id="PF01814"/>
    </source>
</evidence>
<dbReference type="GO" id="GO:0005886">
    <property type="term" value="C:plasma membrane"/>
    <property type="evidence" value="ECO:0007669"/>
    <property type="project" value="TreeGrafter"/>
</dbReference>
<dbReference type="Gene3D" id="1.20.120.520">
    <property type="entry name" value="nmb1532 protein domain like"/>
    <property type="match status" value="1"/>
</dbReference>
<reference evidence="2 3" key="1">
    <citation type="submission" date="2014-02" db="EMBL/GenBank/DDBJ databases">
        <title>Vibrio fortis Dalian14 Genome Sequencing.</title>
        <authorList>
            <person name="Wang Y."/>
            <person name="Song L."/>
            <person name="Liu G."/>
            <person name="Ding J."/>
        </authorList>
    </citation>
    <scope>NUCLEOTIDE SEQUENCE [LARGE SCALE GENOMIC DNA]</scope>
    <source>
        <strain evidence="2 3">Dalian14</strain>
    </source>
</reference>
<dbReference type="PANTHER" id="PTHR39966">
    <property type="entry name" value="BLL2471 PROTEIN-RELATED"/>
    <property type="match status" value="1"/>
</dbReference>
<accession>A0A066URP8</accession>
<dbReference type="Pfam" id="PF01814">
    <property type="entry name" value="Hemerythrin"/>
    <property type="match status" value="1"/>
</dbReference>
<dbReference type="RefSeq" id="WP_032553152.1">
    <property type="nucleotide sequence ID" value="NZ_JBEEAX010000002.1"/>
</dbReference>
<dbReference type="AlphaFoldDB" id="A0A066URP8"/>
<dbReference type="Proteomes" id="UP000027219">
    <property type="component" value="Unassembled WGS sequence"/>
</dbReference>
<protein>
    <submittedName>
        <fullName evidence="2">Cation-binding protein</fullName>
    </submittedName>
</protein>
<dbReference type="InterPro" id="IPR012312">
    <property type="entry name" value="Hemerythrin-like"/>
</dbReference>
<dbReference type="STRING" id="212667.VFDL14_09435"/>
<dbReference type="EMBL" id="JFFR01000028">
    <property type="protein sequence ID" value="KDN26878.1"/>
    <property type="molecule type" value="Genomic_DNA"/>
</dbReference>
<organism evidence="2 3">
    <name type="scientific">Vibrio fortis</name>
    <dbReference type="NCBI Taxonomy" id="212667"/>
    <lineage>
        <taxon>Bacteria</taxon>
        <taxon>Pseudomonadati</taxon>
        <taxon>Pseudomonadota</taxon>
        <taxon>Gammaproteobacteria</taxon>
        <taxon>Vibrionales</taxon>
        <taxon>Vibrionaceae</taxon>
        <taxon>Vibrio</taxon>
    </lineage>
</organism>
<name>A0A066URP8_9VIBR</name>
<proteinExistence type="predicted"/>
<evidence type="ECO:0000313" key="2">
    <source>
        <dbReference type="EMBL" id="KDN26878.1"/>
    </source>
</evidence>
<comment type="caution">
    <text evidence="2">The sequence shown here is derived from an EMBL/GenBank/DDBJ whole genome shotgun (WGS) entry which is preliminary data.</text>
</comment>
<feature type="domain" description="Hemerythrin-like" evidence="1">
    <location>
        <begin position="2"/>
        <end position="134"/>
    </location>
</feature>
<evidence type="ECO:0000313" key="3">
    <source>
        <dbReference type="Proteomes" id="UP000027219"/>
    </source>
</evidence>